<keyword evidence="4" id="KW-1185">Reference proteome</keyword>
<protein>
    <submittedName>
        <fullName evidence="3">Tetratricopeptide repeat protein</fullName>
    </submittedName>
</protein>
<feature type="domain" description="HTH cro/C1-type" evidence="2">
    <location>
        <begin position="15"/>
        <end position="73"/>
    </location>
</feature>
<evidence type="ECO:0000256" key="1">
    <source>
        <dbReference type="SAM" id="MobiDB-lite"/>
    </source>
</evidence>
<dbReference type="PANTHER" id="PTHR47691:SF3">
    <property type="entry name" value="HTH-TYPE TRANSCRIPTIONAL REGULATOR RV0890C-RELATED"/>
    <property type="match status" value="1"/>
</dbReference>
<reference evidence="3 4" key="2">
    <citation type="submission" date="2019-09" db="EMBL/GenBank/DDBJ databases">
        <authorList>
            <person name="Jin C."/>
        </authorList>
    </citation>
    <scope>NUCLEOTIDE SEQUENCE [LARGE SCALE GENOMIC DNA]</scope>
    <source>
        <strain evidence="3 4">AN110305</strain>
    </source>
</reference>
<dbReference type="RefSeq" id="WP_149852049.1">
    <property type="nucleotide sequence ID" value="NZ_VUOB01000042.1"/>
</dbReference>
<feature type="compositionally biased region" description="Pro residues" evidence="1">
    <location>
        <begin position="85"/>
        <end position="97"/>
    </location>
</feature>
<name>A0A5B2X4B6_9PSEU</name>
<dbReference type="SMART" id="SM00028">
    <property type="entry name" value="TPR"/>
    <property type="match status" value="5"/>
</dbReference>
<dbReference type="EMBL" id="VUOB01000042">
    <property type="protein sequence ID" value="KAA2258074.1"/>
    <property type="molecule type" value="Genomic_DNA"/>
</dbReference>
<dbReference type="CDD" id="cd00093">
    <property type="entry name" value="HTH_XRE"/>
    <property type="match status" value="1"/>
</dbReference>
<dbReference type="Gene3D" id="1.25.40.10">
    <property type="entry name" value="Tetratricopeptide repeat domain"/>
    <property type="match status" value="1"/>
</dbReference>
<dbReference type="Pfam" id="PF00931">
    <property type="entry name" value="NB-ARC"/>
    <property type="match status" value="1"/>
</dbReference>
<evidence type="ECO:0000313" key="4">
    <source>
        <dbReference type="Proteomes" id="UP000323454"/>
    </source>
</evidence>
<dbReference type="PRINTS" id="PR00364">
    <property type="entry name" value="DISEASERSIST"/>
</dbReference>
<dbReference type="AlphaFoldDB" id="A0A5B2X4B6"/>
<comment type="caution">
    <text evidence="3">The sequence shown here is derived from an EMBL/GenBank/DDBJ whole genome shotgun (WGS) entry which is preliminary data.</text>
</comment>
<dbReference type="PROSITE" id="PS50943">
    <property type="entry name" value="HTH_CROC1"/>
    <property type="match status" value="1"/>
</dbReference>
<accession>A0A5B2X4B6</accession>
<dbReference type="SUPFAM" id="SSF48452">
    <property type="entry name" value="TPR-like"/>
    <property type="match status" value="1"/>
</dbReference>
<dbReference type="SUPFAM" id="SSF47413">
    <property type="entry name" value="lambda repressor-like DNA-binding domains"/>
    <property type="match status" value="1"/>
</dbReference>
<dbReference type="InterPro" id="IPR019734">
    <property type="entry name" value="TPR_rpt"/>
</dbReference>
<dbReference type="Pfam" id="PF01381">
    <property type="entry name" value="HTH_3"/>
    <property type="match status" value="1"/>
</dbReference>
<dbReference type="Gene3D" id="3.40.50.300">
    <property type="entry name" value="P-loop containing nucleotide triphosphate hydrolases"/>
    <property type="match status" value="1"/>
</dbReference>
<dbReference type="InterPro" id="IPR011990">
    <property type="entry name" value="TPR-like_helical_dom_sf"/>
</dbReference>
<sequence>MASGGSGRLPLSRLLIQHRKSSGLTQEELAEKSGVSTRAISDLERGLVRRPQRRTSHALAVALALGERDRSEFLRVVGRGEPTPRVVPPEPAAQPDPLPRELPPEVADLAGREDELAELIALLDDESAPVYRTATVISVHGAPGVGKTTFAVHAGHRLADRYPDGSLFVNLRGTSPEPITTEQALGMVLVALGVAEQQLPPHVDERAGLYRSLLRGRRMALLLDNAADEAQVRPLLPSSPGCLVLVTSRRVLSGLESVARMQLDVLRPADSVRLLRSIIGASRASAEPESVRRVAALCGNLPLALRIAGNRLATRPRWLVDNLVRQLDDEQRRLNALTAGDLEVRAAFEVSYRQCDPETRSVFRRISLVTGPDFAADVVAALSATDRDTAERSLEELVDASMLEGAPVAGRYVLHDLMRVFAGERLALEEPAEQLRATEQRMTTWLLTTGTHAGVLLSPPGCLPTASSPQDTAIATRTEAIDWLDTEKPLWLAALRHEAAADRHAEVLAFSHAVHSYSEFRTDPLLWCEVFGHGVASARALGMRAEEAVQLNFLGAVLSAVRGRHDEALRAHERAWRVARETGNRKLEAWALQHCGRIQLMLGRPTEAAERIRAALAVFHELGEPFGKQVALSLLGMALHQVGRFEEAITVHRKVVGYYRSPEMVQYRNHLAVSLLRLADALEAAGQSAEAAEAFRESLGLAADDHFAVVEGLASFGLARCQEALGNRAVAAELLGRALEVFTEIGESGQQERVLALLATVDPDRSTAHRPRPDVPDRDTLRVRRVV</sequence>
<reference evidence="3 4" key="1">
    <citation type="submission" date="2019-09" db="EMBL/GenBank/DDBJ databases">
        <title>Goodfellowia gen. nov., a new genus of the Pseudonocardineae related to Actinoalloteichus, containing Goodfellowia coeruleoviolacea gen. nov., comb. nov. gen. nov., comb. nov.</title>
        <authorList>
            <person name="Labeda D."/>
        </authorList>
    </citation>
    <scope>NUCLEOTIDE SEQUENCE [LARGE SCALE GENOMIC DNA]</scope>
    <source>
        <strain evidence="3 4">AN110305</strain>
    </source>
</reference>
<dbReference type="Gene3D" id="1.10.260.40">
    <property type="entry name" value="lambda repressor-like DNA-binding domains"/>
    <property type="match status" value="1"/>
</dbReference>
<dbReference type="Pfam" id="PF13181">
    <property type="entry name" value="TPR_8"/>
    <property type="match status" value="1"/>
</dbReference>
<dbReference type="SMART" id="SM00530">
    <property type="entry name" value="HTH_XRE"/>
    <property type="match status" value="1"/>
</dbReference>
<organism evidence="3 4">
    <name type="scientific">Solihabitans fulvus</name>
    <dbReference type="NCBI Taxonomy" id="1892852"/>
    <lineage>
        <taxon>Bacteria</taxon>
        <taxon>Bacillati</taxon>
        <taxon>Actinomycetota</taxon>
        <taxon>Actinomycetes</taxon>
        <taxon>Pseudonocardiales</taxon>
        <taxon>Pseudonocardiaceae</taxon>
        <taxon>Solihabitans</taxon>
    </lineage>
</organism>
<dbReference type="Pfam" id="PF13424">
    <property type="entry name" value="TPR_12"/>
    <property type="match status" value="1"/>
</dbReference>
<dbReference type="Proteomes" id="UP000323454">
    <property type="component" value="Unassembled WGS sequence"/>
</dbReference>
<dbReference type="InterPro" id="IPR010982">
    <property type="entry name" value="Lambda_DNA-bd_dom_sf"/>
</dbReference>
<evidence type="ECO:0000259" key="2">
    <source>
        <dbReference type="PROSITE" id="PS50943"/>
    </source>
</evidence>
<feature type="region of interest" description="Disordered" evidence="1">
    <location>
        <begin position="80"/>
        <end position="102"/>
    </location>
</feature>
<dbReference type="Pfam" id="PF13176">
    <property type="entry name" value="TPR_7"/>
    <property type="match status" value="1"/>
</dbReference>
<evidence type="ECO:0000313" key="3">
    <source>
        <dbReference type="EMBL" id="KAA2258074.1"/>
    </source>
</evidence>
<dbReference type="InterPro" id="IPR027417">
    <property type="entry name" value="P-loop_NTPase"/>
</dbReference>
<proteinExistence type="predicted"/>
<dbReference type="SUPFAM" id="SSF52540">
    <property type="entry name" value="P-loop containing nucleoside triphosphate hydrolases"/>
    <property type="match status" value="1"/>
</dbReference>
<dbReference type="GO" id="GO:0043531">
    <property type="term" value="F:ADP binding"/>
    <property type="evidence" value="ECO:0007669"/>
    <property type="project" value="InterPro"/>
</dbReference>
<gene>
    <name evidence="3" type="ORF">F0L68_24170</name>
</gene>
<dbReference type="GO" id="GO:0003677">
    <property type="term" value="F:DNA binding"/>
    <property type="evidence" value="ECO:0007669"/>
    <property type="project" value="InterPro"/>
</dbReference>
<dbReference type="OrthoDB" id="7628974at2"/>
<dbReference type="PANTHER" id="PTHR47691">
    <property type="entry name" value="REGULATOR-RELATED"/>
    <property type="match status" value="1"/>
</dbReference>
<dbReference type="InterPro" id="IPR002182">
    <property type="entry name" value="NB-ARC"/>
</dbReference>
<dbReference type="InterPro" id="IPR001387">
    <property type="entry name" value="Cro/C1-type_HTH"/>
</dbReference>